<name>A0A8J1TWM4_OWEFU</name>
<dbReference type="AlphaFoldDB" id="A0A8J1TWM4"/>
<dbReference type="OrthoDB" id="10030431at2759"/>
<dbReference type="SMART" id="SM00560">
    <property type="entry name" value="LamGL"/>
    <property type="match status" value="1"/>
</dbReference>
<organism evidence="1 2">
    <name type="scientific">Owenia fusiformis</name>
    <name type="common">Polychaete worm</name>
    <dbReference type="NCBI Taxonomy" id="6347"/>
    <lineage>
        <taxon>Eukaryota</taxon>
        <taxon>Metazoa</taxon>
        <taxon>Spiralia</taxon>
        <taxon>Lophotrochozoa</taxon>
        <taxon>Annelida</taxon>
        <taxon>Polychaeta</taxon>
        <taxon>Sedentaria</taxon>
        <taxon>Canalipalpata</taxon>
        <taxon>Sabellida</taxon>
        <taxon>Oweniida</taxon>
        <taxon>Oweniidae</taxon>
        <taxon>Owenia</taxon>
    </lineage>
</organism>
<evidence type="ECO:0000313" key="2">
    <source>
        <dbReference type="Proteomes" id="UP000749559"/>
    </source>
</evidence>
<sequence>MVKMRILSLLICIGFVLQNAECTPFIADCGATGFALGGLGVFIRNIADVCSYYRCNYNPITNSIIPVPVLFSCPPGTSVPVGLTFGLFTPCTQFNSACPARATAAPTPAPTTTTTAAPTTTSTAAPTTTTTTAAPTTVTTAAPTTVTTAAPTTVTTAAPTTVTTAAPTTVTTAAPTTSTTAATTAATTTTTAATTAPSTTTTAATTAPSTTTATTTVASTTTTATTAAPTTVTTAAPTTVTTAAPTTTTSTAAPTTTTIATTVATTTIPDTGCPFALQKTTSANRFGGSLVASATTEEACKLYCLITPSCQAVDFDTLLNQCYQHTTTGTASSNACCNHYAKTSCLSTTTAAPTTTTAATTSMSTSTATTTATTASTTAATTATTTAATTATTATVTATTATVATTATTTVPSVFAVTAPADLTGLCQTMGITFQKYENSRQASGFFVALFDTENECIAFCSTNTSCVAVDYTAADKSCFYFTSTNSTSTSPVVGVNHWKKVNCSGLNELTCYEHAVSDMTDSTNFECIRNSSSAYSNTSVCTGMCYSQFDAVANTTIASMLGVTRGCIERPSTINFDKGCVMTNSTSLICYCDTDRCNGLSISAITTCAGYYPFDGNSLDHSGNARNGLDTNMDYSCLDAANNCSAQFSGDSYIEIPGFTNIMFGEVTNTSVNHRFSIAFWYKRTNATGESEGLINNGPDGTYTFNIESLGQNSNESLISADFAPINDTSLQFMNSSAYPINVWYHVALVYDGSLTTGTMRLYVDGVLNMQINTTMGILRTGVYPVCIGKQRGAFPNLRGSFFHGLIDELWFFNSALTNKETSPNIYRS</sequence>
<dbReference type="SUPFAM" id="SSF49899">
    <property type="entry name" value="Concanavalin A-like lectins/glucanases"/>
    <property type="match status" value="1"/>
</dbReference>
<dbReference type="Proteomes" id="UP000749559">
    <property type="component" value="Unassembled WGS sequence"/>
</dbReference>
<evidence type="ECO:0000313" key="1">
    <source>
        <dbReference type="EMBL" id="CAH1790132.1"/>
    </source>
</evidence>
<keyword evidence="2" id="KW-1185">Reference proteome</keyword>
<protein>
    <submittedName>
        <fullName evidence="1">Uncharacterized protein</fullName>
    </submittedName>
</protein>
<dbReference type="InterPro" id="IPR013320">
    <property type="entry name" value="ConA-like_dom_sf"/>
</dbReference>
<dbReference type="InterPro" id="IPR003609">
    <property type="entry name" value="Pan_app"/>
</dbReference>
<gene>
    <name evidence="1" type="ORF">OFUS_LOCUS15382</name>
</gene>
<accession>A0A8J1TWM4</accession>
<comment type="caution">
    <text evidence="1">The sequence shown here is derived from an EMBL/GenBank/DDBJ whole genome shotgun (WGS) entry which is preliminary data.</text>
</comment>
<dbReference type="Pfam" id="PF13385">
    <property type="entry name" value="Laminin_G_3"/>
    <property type="match status" value="1"/>
</dbReference>
<dbReference type="PROSITE" id="PS50948">
    <property type="entry name" value="PAN"/>
    <property type="match status" value="1"/>
</dbReference>
<dbReference type="Gene3D" id="3.50.4.10">
    <property type="entry name" value="Hepatocyte Growth Factor"/>
    <property type="match status" value="1"/>
</dbReference>
<reference evidence="1" key="1">
    <citation type="submission" date="2022-03" db="EMBL/GenBank/DDBJ databases">
        <authorList>
            <person name="Martin C."/>
        </authorList>
    </citation>
    <scope>NUCLEOTIDE SEQUENCE</scope>
</reference>
<dbReference type="EMBL" id="CAIIXF020000007">
    <property type="protein sequence ID" value="CAH1790132.1"/>
    <property type="molecule type" value="Genomic_DNA"/>
</dbReference>
<dbReference type="Gene3D" id="2.60.120.200">
    <property type="match status" value="1"/>
</dbReference>
<dbReference type="InterPro" id="IPR006558">
    <property type="entry name" value="LamG-like"/>
</dbReference>
<proteinExistence type="predicted"/>